<keyword evidence="4" id="KW-1185">Reference proteome</keyword>
<evidence type="ECO:0000259" key="2">
    <source>
        <dbReference type="PROSITE" id="PS51340"/>
    </source>
</evidence>
<feature type="domain" description="MOSC" evidence="2">
    <location>
        <begin position="206"/>
        <end position="355"/>
    </location>
</feature>
<dbReference type="Proteomes" id="UP000772196">
    <property type="component" value="Unassembled WGS sequence"/>
</dbReference>
<accession>A0ABX1GY26</accession>
<evidence type="ECO:0000313" key="4">
    <source>
        <dbReference type="Proteomes" id="UP000772196"/>
    </source>
</evidence>
<feature type="compositionally biased region" description="Low complexity" evidence="1">
    <location>
        <begin position="38"/>
        <end position="68"/>
    </location>
</feature>
<dbReference type="InterPro" id="IPR005303">
    <property type="entry name" value="MOCOS_middle"/>
</dbReference>
<feature type="region of interest" description="Disordered" evidence="1">
    <location>
        <begin position="1"/>
        <end position="77"/>
    </location>
</feature>
<dbReference type="SUPFAM" id="SSF141673">
    <property type="entry name" value="MOSC N-terminal domain-like"/>
    <property type="match status" value="1"/>
</dbReference>
<organism evidence="3 4">
    <name type="scientific">Streptomyces physcomitrii</name>
    <dbReference type="NCBI Taxonomy" id="2724184"/>
    <lineage>
        <taxon>Bacteria</taxon>
        <taxon>Bacillati</taxon>
        <taxon>Actinomycetota</taxon>
        <taxon>Actinomycetes</taxon>
        <taxon>Kitasatosporales</taxon>
        <taxon>Streptomycetaceae</taxon>
        <taxon>Streptomyces</taxon>
    </lineage>
</organism>
<sequence>MSTPFRCTSIRTASPSGPSRTSRRISPPRGPVCARCVSTARAAPTSTAPSARPESTASAGTERSAAAAPGTLPRPGPAPYAGPVAVIVELVTYPIKGCAGVRLPEAELTDAGLRHDRSFMVTDTEGVFRSQRRDPRLALIRPALDAGATGEGLRMTLAAEGAGSLGFAVDTEGPRRAVTLFKNSFLGIDQGEAAAEWLSGVLGKPSRLVRVPPEHDRVTDGIIPGTSGYADSSALHVLSRSSLDLLHERLAKREAPPLPMDRFRPNVVVDGWETPHTEDRARRVRAGTTLWGWTKPAVRCAVTTVDQSAGVREGPEPLRTLADYRRGEGGGVVFGAKFSVLRGGRLAVGDELLVDEWAPPEPD</sequence>
<dbReference type="PANTHER" id="PTHR14237:SF19">
    <property type="entry name" value="MITOCHONDRIAL AMIDOXIME REDUCING COMPONENT 1"/>
    <property type="match status" value="1"/>
</dbReference>
<feature type="compositionally biased region" description="Low complexity" evidence="1">
    <location>
        <begin position="11"/>
        <end position="27"/>
    </location>
</feature>
<dbReference type="Pfam" id="PF03473">
    <property type="entry name" value="MOSC"/>
    <property type="match status" value="1"/>
</dbReference>
<comment type="caution">
    <text evidence="3">The sequence shown here is derived from an EMBL/GenBank/DDBJ whole genome shotgun (WGS) entry which is preliminary data.</text>
</comment>
<name>A0ABX1GY26_9ACTN</name>
<dbReference type="EMBL" id="JAAWWP010000003">
    <property type="protein sequence ID" value="NKI40982.1"/>
    <property type="molecule type" value="Genomic_DNA"/>
</dbReference>
<reference evidence="3 4" key="1">
    <citation type="submission" date="2020-04" db="EMBL/GenBank/DDBJ databases">
        <title>Phylogenetic Diversity and Antibacterial Activity against Ralstonia solanacearum of Endophytic Actinomycete Isolated from Moss.</title>
        <authorList>
            <person name="Zhuang X."/>
        </authorList>
    </citation>
    <scope>NUCLEOTIDE SEQUENCE [LARGE SCALE GENOMIC DNA]</scope>
    <source>
        <strain evidence="3 4">LD120</strain>
    </source>
</reference>
<proteinExistence type="predicted"/>
<dbReference type="InterPro" id="IPR005302">
    <property type="entry name" value="MoCF_Sase_C"/>
</dbReference>
<gene>
    <name evidence="3" type="ORF">HFV08_06980</name>
</gene>
<evidence type="ECO:0000313" key="3">
    <source>
        <dbReference type="EMBL" id="NKI40982.1"/>
    </source>
</evidence>
<protein>
    <submittedName>
        <fullName evidence="3">MOSC domain-containing protein</fullName>
    </submittedName>
</protein>
<evidence type="ECO:0000256" key="1">
    <source>
        <dbReference type="SAM" id="MobiDB-lite"/>
    </source>
</evidence>
<dbReference type="PROSITE" id="PS51340">
    <property type="entry name" value="MOSC"/>
    <property type="match status" value="1"/>
</dbReference>
<dbReference type="SUPFAM" id="SSF50800">
    <property type="entry name" value="PK beta-barrel domain-like"/>
    <property type="match status" value="1"/>
</dbReference>
<dbReference type="Pfam" id="PF03476">
    <property type="entry name" value="MOSC_N"/>
    <property type="match status" value="1"/>
</dbReference>
<feature type="compositionally biased region" description="Polar residues" evidence="1">
    <location>
        <begin position="1"/>
        <end position="10"/>
    </location>
</feature>
<dbReference type="InterPro" id="IPR011037">
    <property type="entry name" value="Pyrv_Knase-like_insert_dom_sf"/>
</dbReference>
<dbReference type="PANTHER" id="PTHR14237">
    <property type="entry name" value="MOLYBDOPTERIN COFACTOR SULFURASE MOSC"/>
    <property type="match status" value="1"/>
</dbReference>